<feature type="transmembrane region" description="Helical" evidence="1">
    <location>
        <begin position="256"/>
        <end position="277"/>
    </location>
</feature>
<dbReference type="RefSeq" id="WP_044687532.1">
    <property type="nucleotide sequence ID" value="NZ_CEEW01000006.1"/>
</dbReference>
<protein>
    <submittedName>
        <fullName evidence="2">Phosphoglycerol transferase and related proteins, alkaline phosphatase superfamily</fullName>
    </submittedName>
</protein>
<proteinExistence type="predicted"/>
<evidence type="ECO:0000313" key="2">
    <source>
        <dbReference type="EMBL" id="CYU17583.1"/>
    </source>
</evidence>
<dbReference type="AlphaFoldDB" id="A0A0Z8C2L8"/>
<feature type="transmembrane region" description="Helical" evidence="1">
    <location>
        <begin position="713"/>
        <end position="731"/>
    </location>
</feature>
<feature type="transmembrane region" description="Helical" evidence="1">
    <location>
        <begin position="207"/>
        <end position="228"/>
    </location>
</feature>
<keyword evidence="2" id="KW-0808">Transferase</keyword>
<name>A0A0Z8C2L8_STRSU</name>
<dbReference type="Proteomes" id="UP000073434">
    <property type="component" value="Unassembled WGS sequence"/>
</dbReference>
<accession>A0A0Z8C2L8</accession>
<keyword evidence="1" id="KW-0812">Transmembrane</keyword>
<feature type="transmembrane region" description="Helical" evidence="1">
    <location>
        <begin position="12"/>
        <end position="31"/>
    </location>
</feature>
<dbReference type="GO" id="GO:0016740">
    <property type="term" value="F:transferase activity"/>
    <property type="evidence" value="ECO:0007669"/>
    <property type="project" value="UniProtKB-KW"/>
</dbReference>
<sequence length="780" mass="88902">MRLNFEIKKILWSPLYCLLVLFFLGLAYLPISQRQVHQATYVETYKEELSELASVLTEIKIEEESEEAPRMVGLKSDIESVGQALDEGKFETIPNYRKLMYQDLDYFISRNRQLFQTRNSLTQTEVERLVRWNDWLIEYQLPDGPENKAWSTGRIVQAYLESLFGFLPVFLVLGFLLANQLSEKTLAHQVWQLRQWDSLSLQGIRRLVASLLSLLLAVGIGLLFILVYDGLTGQLAVSSFQAPVEILGQSQLIGSWLYGLILLGFWLILLLAVRLLFGFLDHLLASRLTFVVIGLLLALVLSYQAGAVAGWSGQVFPLLAFPSFLDTGAFSQVFLQVDVFLLLAIGLFVAYYVLTEKKRLVLSVGHQKEWETGPLDKVWSFEILILSRLKTWKGLVLVNLLLALLFSLVTGLQKQEVAQEERVSMELVAQSYEQDGAYVEVLQSEINRLRQLVKEDASYQEELELRLGLLQEYRVYKDLYVKQWQVYQEKPQALPASHLAMLEAEQVYLWAREEKAFANGDIGASQTVDNLRRYQTRNQVSQYYWKQLLEAGVPATKRGKDVILPSLENRFDINDAFVPVDDPSWDRSRDLSGIGSLRTLFDGPTYLALLLLAVWIGSRGKAVEVAGKNWRLYQTQPVDLRQVLLTKWLLGLGQALGFTLLFLASLFLVNSLVGGIGYLEDGLILLSHSERGIFLELLRGQELWAYFLPNAPYLLWMVLGLLVLEIVLVSLNHLLQVRFSNRLVVFILLVGLLALLDYLLFQDLILDGQEVFRQLALLFS</sequence>
<feature type="transmembrane region" description="Helical" evidence="1">
    <location>
        <begin position="289"/>
        <end position="313"/>
    </location>
</feature>
<gene>
    <name evidence="2" type="ORF">ERS132385_00174</name>
</gene>
<keyword evidence="1" id="KW-0472">Membrane</keyword>
<feature type="transmembrane region" description="Helical" evidence="1">
    <location>
        <begin position="648"/>
        <end position="669"/>
    </location>
</feature>
<feature type="transmembrane region" description="Helical" evidence="1">
    <location>
        <begin position="743"/>
        <end position="761"/>
    </location>
</feature>
<evidence type="ECO:0000256" key="1">
    <source>
        <dbReference type="SAM" id="Phobius"/>
    </source>
</evidence>
<dbReference type="EMBL" id="FIFW01000002">
    <property type="protein sequence ID" value="CYU17583.1"/>
    <property type="molecule type" value="Genomic_DNA"/>
</dbReference>
<reference evidence="2 3" key="1">
    <citation type="submission" date="2016-02" db="EMBL/GenBank/DDBJ databases">
        <authorList>
            <consortium name="Pathogen Informatics"/>
        </authorList>
    </citation>
    <scope>NUCLEOTIDE SEQUENCE [LARGE SCALE GENOMIC DNA]</scope>
    <source>
        <strain evidence="2 3">LSS23</strain>
    </source>
</reference>
<feature type="transmembrane region" description="Helical" evidence="1">
    <location>
        <begin position="333"/>
        <end position="354"/>
    </location>
</feature>
<keyword evidence="1" id="KW-1133">Transmembrane helix</keyword>
<organism evidence="2 3">
    <name type="scientific">Streptococcus suis</name>
    <dbReference type="NCBI Taxonomy" id="1307"/>
    <lineage>
        <taxon>Bacteria</taxon>
        <taxon>Bacillati</taxon>
        <taxon>Bacillota</taxon>
        <taxon>Bacilli</taxon>
        <taxon>Lactobacillales</taxon>
        <taxon>Streptococcaceae</taxon>
        <taxon>Streptococcus</taxon>
    </lineage>
</organism>
<evidence type="ECO:0000313" key="3">
    <source>
        <dbReference type="Proteomes" id="UP000073434"/>
    </source>
</evidence>